<dbReference type="AlphaFoldDB" id="A0A089IXF0"/>
<proteinExistence type="predicted"/>
<dbReference type="STRING" id="44251.PDUR_18210"/>
<keyword evidence="3" id="KW-1185">Reference proteome</keyword>
<dbReference type="Proteomes" id="UP000029409">
    <property type="component" value="Chromosome"/>
</dbReference>
<dbReference type="EMBL" id="CP009288">
    <property type="protein sequence ID" value="AIQ13634.1"/>
    <property type="molecule type" value="Genomic_DNA"/>
</dbReference>
<gene>
    <name evidence="2" type="ORF">PDUR_18210</name>
</gene>
<sequence length="72" mass="7929">MFVIKTPNPNYDGITLGVKFNNGMAVVEDESLRKILVNDYGYIFEEISPEEPQVSAVKAPKPRKTAAKSSGK</sequence>
<dbReference type="RefSeq" id="WP_042207441.1">
    <property type="nucleotide sequence ID" value="NZ_CP009288.1"/>
</dbReference>
<evidence type="ECO:0000313" key="3">
    <source>
        <dbReference type="Proteomes" id="UP000029409"/>
    </source>
</evidence>
<organism evidence="2 3">
    <name type="scientific">Paenibacillus durus</name>
    <name type="common">Paenibacillus azotofixans</name>
    <dbReference type="NCBI Taxonomy" id="44251"/>
    <lineage>
        <taxon>Bacteria</taxon>
        <taxon>Bacillati</taxon>
        <taxon>Bacillota</taxon>
        <taxon>Bacilli</taxon>
        <taxon>Bacillales</taxon>
        <taxon>Paenibacillaceae</taxon>
        <taxon>Paenibacillus</taxon>
    </lineage>
</organism>
<feature type="compositionally biased region" description="Basic residues" evidence="1">
    <location>
        <begin position="60"/>
        <end position="72"/>
    </location>
</feature>
<accession>A0A089IXF0</accession>
<reference evidence="2 3" key="1">
    <citation type="submission" date="2014-08" db="EMBL/GenBank/DDBJ databases">
        <title>Comparative genomics of the Paenibacillus odorifer group.</title>
        <authorList>
            <person name="den Bakker H.C."/>
            <person name="Tsai Y.-C."/>
            <person name="Martin N."/>
            <person name="Korlach J."/>
            <person name="Wiedmann M."/>
        </authorList>
    </citation>
    <scope>NUCLEOTIDE SEQUENCE [LARGE SCALE GENOMIC DNA]</scope>
    <source>
        <strain evidence="2 3">DSM 1735</strain>
    </source>
</reference>
<evidence type="ECO:0000256" key="1">
    <source>
        <dbReference type="SAM" id="MobiDB-lite"/>
    </source>
</evidence>
<feature type="region of interest" description="Disordered" evidence="1">
    <location>
        <begin position="53"/>
        <end position="72"/>
    </location>
</feature>
<evidence type="ECO:0000313" key="2">
    <source>
        <dbReference type="EMBL" id="AIQ13634.1"/>
    </source>
</evidence>
<name>A0A089IXF0_PAEDU</name>
<protein>
    <submittedName>
        <fullName evidence="2">Uncharacterized protein</fullName>
    </submittedName>
</protein>
<dbReference type="KEGG" id="pdu:PDUR_18210"/>